<dbReference type="InterPro" id="IPR050182">
    <property type="entry name" value="Cytochrome_P450_fam2"/>
</dbReference>
<evidence type="ECO:0000256" key="8">
    <source>
        <dbReference type="ARBA" id="ARBA00023033"/>
    </source>
</evidence>
<evidence type="ECO:0000256" key="12">
    <source>
        <dbReference type="SAM" id="Phobius"/>
    </source>
</evidence>
<dbReference type="InterPro" id="IPR008069">
    <property type="entry name" value="Cyt_P450_E_grp-I_CYP2D-like"/>
</dbReference>
<keyword evidence="14" id="KW-1185">Reference proteome</keyword>
<dbReference type="RefSeq" id="XP_028839064.1">
    <property type="nucleotide sequence ID" value="XM_028983231.1"/>
</dbReference>
<dbReference type="GeneTree" id="ENSGT00950000182879"/>
<evidence type="ECO:0000256" key="2">
    <source>
        <dbReference type="ARBA" id="ARBA00004370"/>
    </source>
</evidence>
<dbReference type="Gene3D" id="1.10.630.10">
    <property type="entry name" value="Cytochrome P450"/>
    <property type="match status" value="1"/>
</dbReference>
<accession>A0AAY4DFV3</accession>
<name>A0AAY4DFV3_9TELE</name>
<evidence type="ECO:0000256" key="10">
    <source>
        <dbReference type="PIRSR" id="PIRSR602401-1"/>
    </source>
</evidence>
<dbReference type="PANTHER" id="PTHR24300:SF177">
    <property type="entry name" value="CYTOCHROME P450 2J2"/>
    <property type="match status" value="1"/>
</dbReference>
<dbReference type="GO" id="GO:0005737">
    <property type="term" value="C:cytoplasm"/>
    <property type="evidence" value="ECO:0007669"/>
    <property type="project" value="TreeGrafter"/>
</dbReference>
<dbReference type="Ensembl" id="ENSDCDT00010054090.1">
    <property type="protein sequence ID" value="ENSDCDP00010044009.1"/>
    <property type="gene ID" value="ENSDCDG00010027335.1"/>
</dbReference>
<dbReference type="PRINTS" id="PR00463">
    <property type="entry name" value="EP450I"/>
</dbReference>
<dbReference type="GeneID" id="114792263"/>
<dbReference type="Proteomes" id="UP000694580">
    <property type="component" value="Chromosome 6"/>
</dbReference>
<dbReference type="GO" id="GO:0016712">
    <property type="term" value="F:oxidoreductase activity, acting on paired donors, with incorporation or reduction of molecular oxygen, reduced flavin or flavoprotein as one donor, and incorporation of one atom of oxygen"/>
    <property type="evidence" value="ECO:0007669"/>
    <property type="project" value="InterPro"/>
</dbReference>
<organism evidence="13 14">
    <name type="scientific">Denticeps clupeoides</name>
    <name type="common">denticle herring</name>
    <dbReference type="NCBI Taxonomy" id="299321"/>
    <lineage>
        <taxon>Eukaryota</taxon>
        <taxon>Metazoa</taxon>
        <taxon>Chordata</taxon>
        <taxon>Craniata</taxon>
        <taxon>Vertebrata</taxon>
        <taxon>Euteleostomi</taxon>
        <taxon>Actinopterygii</taxon>
        <taxon>Neopterygii</taxon>
        <taxon>Teleostei</taxon>
        <taxon>Clupei</taxon>
        <taxon>Clupeiformes</taxon>
        <taxon>Denticipitoidei</taxon>
        <taxon>Denticipitidae</taxon>
        <taxon>Denticeps</taxon>
    </lineage>
</organism>
<dbReference type="InterPro" id="IPR017972">
    <property type="entry name" value="Cyt_P450_CS"/>
</dbReference>
<dbReference type="AlphaFoldDB" id="A0AAY4DFV3"/>
<feature type="binding site" description="axial binding residue" evidence="10">
    <location>
        <position position="449"/>
    </location>
    <ligand>
        <name>heme</name>
        <dbReference type="ChEBI" id="CHEBI:30413"/>
    </ligand>
    <ligandPart>
        <name>Fe</name>
        <dbReference type="ChEBI" id="CHEBI:18248"/>
    </ligandPart>
</feature>
<dbReference type="GO" id="GO:0006805">
    <property type="term" value="P:xenobiotic metabolic process"/>
    <property type="evidence" value="ECO:0007669"/>
    <property type="project" value="TreeGrafter"/>
</dbReference>
<dbReference type="InterPro" id="IPR002401">
    <property type="entry name" value="Cyt_P450_E_grp-I"/>
</dbReference>
<dbReference type="PROSITE" id="PS00086">
    <property type="entry name" value="CYTOCHROME_P450"/>
    <property type="match status" value="1"/>
</dbReference>
<evidence type="ECO:0000256" key="1">
    <source>
        <dbReference type="ARBA" id="ARBA00001971"/>
    </source>
</evidence>
<evidence type="ECO:0000313" key="14">
    <source>
        <dbReference type="Proteomes" id="UP000694580"/>
    </source>
</evidence>
<keyword evidence="4 10" id="KW-0349">Heme</keyword>
<dbReference type="PRINTS" id="PR01686">
    <property type="entry name" value="EP450ICYP2D"/>
</dbReference>
<reference evidence="13 14" key="1">
    <citation type="submission" date="2020-06" db="EMBL/GenBank/DDBJ databases">
        <authorList>
            <consortium name="Wellcome Sanger Institute Data Sharing"/>
        </authorList>
    </citation>
    <scope>NUCLEOTIDE SEQUENCE [LARGE SCALE GENOMIC DNA]</scope>
</reference>
<evidence type="ECO:0000256" key="6">
    <source>
        <dbReference type="ARBA" id="ARBA00023002"/>
    </source>
</evidence>
<keyword evidence="8 11" id="KW-0503">Monooxygenase</keyword>
<dbReference type="InterPro" id="IPR036396">
    <property type="entry name" value="Cyt_P450_sf"/>
</dbReference>
<dbReference type="InterPro" id="IPR001128">
    <property type="entry name" value="Cyt_P450"/>
</dbReference>
<dbReference type="FunFam" id="1.10.630.10:FF:000004">
    <property type="entry name" value="cytochrome P450 2D15 isoform X1"/>
    <property type="match status" value="1"/>
</dbReference>
<dbReference type="SUPFAM" id="SSF48264">
    <property type="entry name" value="Cytochrome P450"/>
    <property type="match status" value="1"/>
</dbReference>
<reference evidence="13" key="2">
    <citation type="submission" date="2025-08" db="UniProtKB">
        <authorList>
            <consortium name="Ensembl"/>
        </authorList>
    </citation>
    <scope>IDENTIFICATION</scope>
</reference>
<sequence>MNKLSEGSTMLWASLLICDAKSCLLFLFLFFMILVLLMRRRNSSNFPPGPWWISSWGKISVVLDHHAIGKMSEKYGRIFSLRGLSDKAVCVSGYKLVSDVLVTQGEHFVDCHVSALDNHIFQGHGIFRSNGYKWRRQRQFLIGQIKNCVYGKRTLELHIQQECASLCEAMQAEGGRPFNPHAVVINAAANVIATLAFGKRFDYDCSDFQSFLKLRARTALLKADPLVQLYSEFLRLMRRKSGQHMTILNNYTKLAAFVKKQIEKHKEDWDPFHHRDFIDSYIGEIDKRRKDTEAGFTVDNLVYCILDLFEAGTETITSTLLWALLFMIKYPGVQRKVHSEIDRVIGNSRPPCPSDRLNMPYTNAVLHETLRAGRVLPSNRPRLTSIDATVGGHLIPEGTLMFAHLSSVLNDKSEWETPDHFNPKHFLDDLGSFHQREAFFPFSAGRRACLGESLAWMELFLFFTSLLQKFTFAPRDGAELSLEAQGKDILSPAPFQLRISPQ</sequence>
<evidence type="ECO:0000256" key="3">
    <source>
        <dbReference type="ARBA" id="ARBA00010617"/>
    </source>
</evidence>
<comment type="subcellular location">
    <subcellularLocation>
        <location evidence="2">Membrane</location>
    </subcellularLocation>
</comment>
<dbReference type="GO" id="GO:0006082">
    <property type="term" value="P:organic acid metabolic process"/>
    <property type="evidence" value="ECO:0007669"/>
    <property type="project" value="TreeGrafter"/>
</dbReference>
<evidence type="ECO:0000256" key="7">
    <source>
        <dbReference type="ARBA" id="ARBA00023004"/>
    </source>
</evidence>
<evidence type="ECO:0000313" key="13">
    <source>
        <dbReference type="Ensembl" id="ENSDCDP00010044009.1"/>
    </source>
</evidence>
<evidence type="ECO:0000256" key="4">
    <source>
        <dbReference type="ARBA" id="ARBA00022617"/>
    </source>
</evidence>
<dbReference type="GO" id="GO:0005506">
    <property type="term" value="F:iron ion binding"/>
    <property type="evidence" value="ECO:0007669"/>
    <property type="project" value="InterPro"/>
</dbReference>
<gene>
    <name evidence="13" type="primary">LOC114792263</name>
</gene>
<keyword evidence="7 10" id="KW-0408">Iron</keyword>
<dbReference type="Pfam" id="PF00067">
    <property type="entry name" value="p450"/>
    <property type="match status" value="1"/>
</dbReference>
<protein>
    <submittedName>
        <fullName evidence="13">Uncharacterized protein</fullName>
    </submittedName>
</protein>
<dbReference type="GO" id="GO:0020037">
    <property type="term" value="F:heme binding"/>
    <property type="evidence" value="ECO:0007669"/>
    <property type="project" value="InterPro"/>
</dbReference>
<dbReference type="PRINTS" id="PR00385">
    <property type="entry name" value="P450"/>
</dbReference>
<evidence type="ECO:0000256" key="5">
    <source>
        <dbReference type="ARBA" id="ARBA00022723"/>
    </source>
</evidence>
<comment type="cofactor">
    <cofactor evidence="1 10">
        <name>heme</name>
        <dbReference type="ChEBI" id="CHEBI:30413"/>
    </cofactor>
</comment>
<evidence type="ECO:0000256" key="11">
    <source>
        <dbReference type="RuleBase" id="RU000461"/>
    </source>
</evidence>
<reference evidence="13" key="3">
    <citation type="submission" date="2025-09" db="UniProtKB">
        <authorList>
            <consortium name="Ensembl"/>
        </authorList>
    </citation>
    <scope>IDENTIFICATION</scope>
</reference>
<keyword evidence="5 10" id="KW-0479">Metal-binding</keyword>
<keyword evidence="9 12" id="KW-0472">Membrane</keyword>
<keyword evidence="12" id="KW-1133">Transmembrane helix</keyword>
<comment type="similarity">
    <text evidence="3 11">Belongs to the cytochrome P450 family.</text>
</comment>
<keyword evidence="12" id="KW-0812">Transmembrane</keyword>
<feature type="transmembrane region" description="Helical" evidence="12">
    <location>
        <begin position="12"/>
        <end position="37"/>
    </location>
</feature>
<dbReference type="GO" id="GO:0016020">
    <property type="term" value="C:membrane"/>
    <property type="evidence" value="ECO:0007669"/>
    <property type="project" value="UniProtKB-SubCell"/>
</dbReference>
<evidence type="ECO:0000256" key="9">
    <source>
        <dbReference type="ARBA" id="ARBA00023136"/>
    </source>
</evidence>
<keyword evidence="6 11" id="KW-0560">Oxidoreductase</keyword>
<proteinExistence type="inferred from homology"/>
<dbReference type="PANTHER" id="PTHR24300">
    <property type="entry name" value="CYTOCHROME P450 508A4-RELATED"/>
    <property type="match status" value="1"/>
</dbReference>